<evidence type="ECO:0000313" key="4">
    <source>
        <dbReference type="Proteomes" id="UP001370348"/>
    </source>
</evidence>
<organism evidence="3 4">
    <name type="scientific">Pendulispora albinea</name>
    <dbReference type="NCBI Taxonomy" id="2741071"/>
    <lineage>
        <taxon>Bacteria</taxon>
        <taxon>Pseudomonadati</taxon>
        <taxon>Myxococcota</taxon>
        <taxon>Myxococcia</taxon>
        <taxon>Myxococcales</taxon>
        <taxon>Sorangiineae</taxon>
        <taxon>Pendulisporaceae</taxon>
        <taxon>Pendulispora</taxon>
    </lineage>
</organism>
<reference evidence="3 4" key="1">
    <citation type="submission" date="2021-12" db="EMBL/GenBank/DDBJ databases">
        <title>Discovery of the Pendulisporaceae a myxobacterial family with distinct sporulation behavior and unique specialized metabolism.</title>
        <authorList>
            <person name="Garcia R."/>
            <person name="Popoff A."/>
            <person name="Bader C.D."/>
            <person name="Loehr J."/>
            <person name="Walesch S."/>
            <person name="Walt C."/>
            <person name="Boldt J."/>
            <person name="Bunk B."/>
            <person name="Haeckl F.J.F.P.J."/>
            <person name="Gunesch A.P."/>
            <person name="Birkelbach J."/>
            <person name="Nuebel U."/>
            <person name="Pietschmann T."/>
            <person name="Bach T."/>
            <person name="Mueller R."/>
        </authorList>
    </citation>
    <scope>NUCLEOTIDE SEQUENCE [LARGE SCALE GENOMIC DNA]</scope>
    <source>
        <strain evidence="3 4">MSr11954</strain>
    </source>
</reference>
<evidence type="ECO:0000313" key="3">
    <source>
        <dbReference type="EMBL" id="WXB14713.1"/>
    </source>
</evidence>
<gene>
    <name evidence="3" type="ORF">LZC94_43680</name>
</gene>
<keyword evidence="4" id="KW-1185">Reference proteome</keyword>
<feature type="chain" id="PRO_5045113242" evidence="2">
    <location>
        <begin position="30"/>
        <end position="178"/>
    </location>
</feature>
<dbReference type="EMBL" id="CP089984">
    <property type="protein sequence ID" value="WXB14713.1"/>
    <property type="molecule type" value="Genomic_DNA"/>
</dbReference>
<feature type="signal peptide" evidence="2">
    <location>
        <begin position="1"/>
        <end position="29"/>
    </location>
</feature>
<sequence>MTAREGARRLFSRALLVLTLATCAGLPMAACQDELLATTPCGAIPTGGCPRRGDACRDATCAALYTCSADGAWTRVQTCPARDGRADAAPSDAAPLDATSADPSDGSAMYRDASALDVPGASGGPGCRALEPPDCPLGRMATCPEDRCCGCEELFVCRGGGWESWGVCEGGRLVANSP</sequence>
<evidence type="ECO:0000256" key="1">
    <source>
        <dbReference type="SAM" id="MobiDB-lite"/>
    </source>
</evidence>
<evidence type="ECO:0000256" key="2">
    <source>
        <dbReference type="SAM" id="SignalP"/>
    </source>
</evidence>
<accession>A0ABZ2LXY4</accession>
<dbReference type="RefSeq" id="WP_394824338.1">
    <property type="nucleotide sequence ID" value="NZ_CP089984.1"/>
</dbReference>
<keyword evidence="2" id="KW-0732">Signal</keyword>
<dbReference type="Proteomes" id="UP001370348">
    <property type="component" value="Chromosome"/>
</dbReference>
<name>A0ABZ2LXY4_9BACT</name>
<feature type="region of interest" description="Disordered" evidence="1">
    <location>
        <begin position="87"/>
        <end position="108"/>
    </location>
</feature>
<feature type="compositionally biased region" description="Low complexity" evidence="1">
    <location>
        <begin position="87"/>
        <end position="105"/>
    </location>
</feature>
<protein>
    <submittedName>
        <fullName evidence="3">Uncharacterized protein</fullName>
    </submittedName>
</protein>
<proteinExistence type="predicted"/>